<dbReference type="Proteomes" id="UP000093740">
    <property type="component" value="Chromosome"/>
</dbReference>
<proteinExistence type="predicted"/>
<dbReference type="KEGG" id="fia:NA23_08685"/>
<name>A0AAI8GDI3_FERIS</name>
<protein>
    <recommendedName>
        <fullName evidence="1">RNase H type-1 domain-containing protein</fullName>
    </recommendedName>
</protein>
<sequence length="147" mass="16904">MNGVIRVYTDGSYKNGMISYGFMLYGFGFDGTIKVSTSRPGTTLQNVEAELKAVLEALKYLKRNYGELNNYTIILCYDLELIKSILTNPRAQARNGYLRNYVEQFRILQQSLGCKILFEKVKGHYHEIHNRLDRAVRRKLNEVLASA</sequence>
<dbReference type="RefSeq" id="WP_011994760.1">
    <property type="nucleotide sequence ID" value="NZ_CP014334.2"/>
</dbReference>
<dbReference type="SUPFAM" id="SSF53098">
    <property type="entry name" value="Ribonuclease H-like"/>
    <property type="match status" value="1"/>
</dbReference>
<dbReference type="InterPro" id="IPR036397">
    <property type="entry name" value="RNaseH_sf"/>
</dbReference>
<reference evidence="2 3" key="1">
    <citation type="journal article" date="2015" name="Stand. Genomic Sci.">
        <title>Genome sequence of a native-feather degrading extremely thermophilic Eubacterium, Fervidobacterium islandicum AW-1.</title>
        <authorList>
            <person name="Lee Y.J."/>
            <person name="Jeong H."/>
            <person name="Park G.S."/>
            <person name="Kwak Y."/>
            <person name="Lee S.J."/>
            <person name="Lee S.J."/>
            <person name="Park M.K."/>
            <person name="Kim J.Y."/>
            <person name="Kang H.K."/>
            <person name="Shin J.H."/>
            <person name="Lee D.W."/>
        </authorList>
    </citation>
    <scope>NUCLEOTIDE SEQUENCE [LARGE SCALE GENOMIC DNA]</scope>
    <source>
        <strain evidence="2 3">AW-1</strain>
    </source>
</reference>
<dbReference type="InterPro" id="IPR012337">
    <property type="entry name" value="RNaseH-like_sf"/>
</dbReference>
<dbReference type="GO" id="GO:0004523">
    <property type="term" value="F:RNA-DNA hybrid ribonuclease activity"/>
    <property type="evidence" value="ECO:0007669"/>
    <property type="project" value="InterPro"/>
</dbReference>
<dbReference type="PROSITE" id="PS50879">
    <property type="entry name" value="RNASE_H_1"/>
    <property type="match status" value="1"/>
</dbReference>
<accession>A0AAI8GDI3</accession>
<evidence type="ECO:0000313" key="3">
    <source>
        <dbReference type="Proteomes" id="UP000093740"/>
    </source>
</evidence>
<evidence type="ECO:0000259" key="1">
    <source>
        <dbReference type="PROSITE" id="PS50879"/>
    </source>
</evidence>
<organism evidence="2 3">
    <name type="scientific">Fervidobacterium islandicum</name>
    <dbReference type="NCBI Taxonomy" id="2423"/>
    <lineage>
        <taxon>Bacteria</taxon>
        <taxon>Thermotogati</taxon>
        <taxon>Thermotogota</taxon>
        <taxon>Thermotogae</taxon>
        <taxon>Thermotogales</taxon>
        <taxon>Fervidobacteriaceae</taxon>
        <taxon>Fervidobacterium</taxon>
    </lineage>
</organism>
<evidence type="ECO:0000313" key="2">
    <source>
        <dbReference type="EMBL" id="AMW33302.1"/>
    </source>
</evidence>
<dbReference type="EMBL" id="CP014334">
    <property type="protein sequence ID" value="AMW33302.1"/>
    <property type="molecule type" value="Genomic_DNA"/>
</dbReference>
<dbReference type="GO" id="GO:0003676">
    <property type="term" value="F:nucleic acid binding"/>
    <property type="evidence" value="ECO:0007669"/>
    <property type="project" value="InterPro"/>
</dbReference>
<dbReference type="InterPro" id="IPR002156">
    <property type="entry name" value="RNaseH_domain"/>
</dbReference>
<dbReference type="AlphaFoldDB" id="A0AAI8GDI3"/>
<dbReference type="Pfam" id="PF00075">
    <property type="entry name" value="RNase_H"/>
    <property type="match status" value="1"/>
</dbReference>
<feature type="domain" description="RNase H type-1" evidence="1">
    <location>
        <begin position="1"/>
        <end position="141"/>
    </location>
</feature>
<gene>
    <name evidence="2" type="ORF">NA23_08685</name>
</gene>
<keyword evidence="3" id="KW-1185">Reference proteome</keyword>
<dbReference type="Gene3D" id="3.30.420.10">
    <property type="entry name" value="Ribonuclease H-like superfamily/Ribonuclease H"/>
    <property type="match status" value="1"/>
</dbReference>